<comment type="pathway">
    <text evidence="8">Amino-acid biosynthesis; L-lysine biosynthesis via DAP pathway; L-lysine from DL-2,6-diaminopimelate: step 1/1.</text>
</comment>
<dbReference type="InterPro" id="IPR009006">
    <property type="entry name" value="Ala_racemase/Decarboxylase_C"/>
</dbReference>
<comment type="cofactor">
    <cofactor evidence="1 6 8">
        <name>pyridoxal 5'-phosphate</name>
        <dbReference type="ChEBI" id="CHEBI:597326"/>
    </cofactor>
</comment>
<protein>
    <recommendedName>
        <fullName evidence="5 8">Diaminopimelate decarboxylase</fullName>
        <ecNumber evidence="5 8">4.1.1.20</ecNumber>
    </recommendedName>
</protein>
<evidence type="ECO:0000313" key="11">
    <source>
        <dbReference type="EMBL" id="QPJ62855.1"/>
    </source>
</evidence>
<accession>A0A7T0G0T3</accession>
<keyword evidence="2 8" id="KW-0210">Decarboxylase</keyword>
<dbReference type="Gene3D" id="2.40.37.10">
    <property type="entry name" value="Lyase, Ornithine Decarboxylase, Chain A, domain 1"/>
    <property type="match status" value="1"/>
</dbReference>
<dbReference type="EMBL" id="CP048685">
    <property type="protein sequence ID" value="QPJ62855.1"/>
    <property type="molecule type" value="Genomic_DNA"/>
</dbReference>
<evidence type="ECO:0000256" key="8">
    <source>
        <dbReference type="RuleBase" id="RU003738"/>
    </source>
</evidence>
<comment type="catalytic activity">
    <reaction evidence="8">
        <text>meso-2,6-diaminopimelate + H(+) = L-lysine + CO2</text>
        <dbReference type="Rhea" id="RHEA:15101"/>
        <dbReference type="ChEBI" id="CHEBI:15378"/>
        <dbReference type="ChEBI" id="CHEBI:16526"/>
        <dbReference type="ChEBI" id="CHEBI:32551"/>
        <dbReference type="ChEBI" id="CHEBI:57791"/>
        <dbReference type="EC" id="4.1.1.20"/>
    </reaction>
</comment>
<reference evidence="11 12" key="1">
    <citation type="submission" date="2020-02" db="EMBL/GenBank/DDBJ databases">
        <title>Genomic and physiological characterization of two novel Nitrospinaceae genera.</title>
        <authorList>
            <person name="Mueller A.J."/>
            <person name="Jung M.-Y."/>
            <person name="Strachan C.R."/>
            <person name="Herbold C.W."/>
            <person name="Kirkegaard R.H."/>
            <person name="Daims H."/>
        </authorList>
    </citation>
    <scope>NUCLEOTIDE SEQUENCE [LARGE SCALE GENOMIC DNA]</scope>
    <source>
        <strain evidence="11">EB</strain>
    </source>
</reference>
<proteinExistence type="inferred from homology"/>
<feature type="domain" description="Orn/DAP/Arg decarboxylase 2 C-terminal" evidence="9">
    <location>
        <begin position="20"/>
        <end position="368"/>
    </location>
</feature>
<dbReference type="InterPro" id="IPR022653">
    <property type="entry name" value="De-COase2_pyr-phos_BS"/>
</dbReference>
<evidence type="ECO:0000256" key="3">
    <source>
        <dbReference type="ARBA" id="ARBA00022898"/>
    </source>
</evidence>
<dbReference type="PRINTS" id="PR01179">
    <property type="entry name" value="ODADCRBXLASE"/>
</dbReference>
<organism evidence="11 12">
    <name type="scientific">Candidatus Nitronauta litoralis</name>
    <dbReference type="NCBI Taxonomy" id="2705533"/>
    <lineage>
        <taxon>Bacteria</taxon>
        <taxon>Pseudomonadati</taxon>
        <taxon>Nitrospinota/Tectimicrobiota group</taxon>
        <taxon>Nitrospinota</taxon>
        <taxon>Nitrospinia</taxon>
        <taxon>Nitrospinales</taxon>
        <taxon>Nitrospinaceae</taxon>
        <taxon>Candidatus Nitronauta</taxon>
    </lineage>
</organism>
<keyword evidence="8" id="KW-0457">Lysine biosynthesis</keyword>
<dbReference type="Pfam" id="PF00278">
    <property type="entry name" value="Orn_DAP_Arg_deC"/>
    <property type="match status" value="1"/>
</dbReference>
<dbReference type="CDD" id="cd06828">
    <property type="entry name" value="PLPDE_III_DapDC"/>
    <property type="match status" value="1"/>
</dbReference>
<gene>
    <name evidence="11" type="primary">lysA</name>
    <name evidence="11" type="ORF">G3M70_13605</name>
</gene>
<evidence type="ECO:0000256" key="1">
    <source>
        <dbReference type="ARBA" id="ARBA00001933"/>
    </source>
</evidence>
<dbReference type="EC" id="4.1.1.20" evidence="5 8"/>
<feature type="modified residue" description="N6-(pyridoxal phosphate)lysine" evidence="6">
    <location>
        <position position="46"/>
    </location>
</feature>
<evidence type="ECO:0000256" key="4">
    <source>
        <dbReference type="ARBA" id="ARBA00023239"/>
    </source>
</evidence>
<evidence type="ECO:0000256" key="6">
    <source>
        <dbReference type="PIRSR" id="PIRSR600183-50"/>
    </source>
</evidence>
<dbReference type="Proteomes" id="UP000594688">
    <property type="component" value="Chromosome"/>
</dbReference>
<name>A0A7T0G0T3_9BACT</name>
<evidence type="ECO:0000256" key="7">
    <source>
        <dbReference type="RuleBase" id="RU003737"/>
    </source>
</evidence>
<evidence type="ECO:0000313" key="12">
    <source>
        <dbReference type="Proteomes" id="UP000594688"/>
    </source>
</evidence>
<dbReference type="KEGG" id="nli:G3M70_13605"/>
<dbReference type="GO" id="GO:0009089">
    <property type="term" value="P:lysine biosynthetic process via diaminopimelate"/>
    <property type="evidence" value="ECO:0007669"/>
    <property type="project" value="UniProtKB-UniRule"/>
</dbReference>
<keyword evidence="8" id="KW-0028">Amino-acid biosynthesis</keyword>
<evidence type="ECO:0000256" key="5">
    <source>
        <dbReference type="NCBIfam" id="TIGR01048"/>
    </source>
</evidence>
<dbReference type="InterPro" id="IPR000183">
    <property type="entry name" value="Orn/DAP/Arg_de-COase"/>
</dbReference>
<evidence type="ECO:0000259" key="10">
    <source>
        <dbReference type="Pfam" id="PF02784"/>
    </source>
</evidence>
<dbReference type="InterPro" id="IPR022643">
    <property type="entry name" value="De-COase2_C"/>
</dbReference>
<dbReference type="PROSITE" id="PS00878">
    <property type="entry name" value="ODR_DC_2_1"/>
    <property type="match status" value="1"/>
</dbReference>
<dbReference type="SUPFAM" id="SSF50621">
    <property type="entry name" value="Alanine racemase C-terminal domain-like"/>
    <property type="match status" value="1"/>
</dbReference>
<evidence type="ECO:0000256" key="2">
    <source>
        <dbReference type="ARBA" id="ARBA00022793"/>
    </source>
</evidence>
<dbReference type="NCBIfam" id="TIGR01048">
    <property type="entry name" value="lysA"/>
    <property type="match status" value="1"/>
</dbReference>
<dbReference type="Gene3D" id="3.20.20.10">
    <property type="entry name" value="Alanine racemase"/>
    <property type="match status" value="1"/>
</dbReference>
<feature type="active site" description="Proton donor" evidence="6">
    <location>
        <position position="335"/>
    </location>
</feature>
<keyword evidence="4 8" id="KW-0456">Lyase</keyword>
<dbReference type="GO" id="GO:0008836">
    <property type="term" value="F:diaminopimelate decarboxylase activity"/>
    <property type="evidence" value="ECO:0007669"/>
    <property type="project" value="UniProtKB-UniRule"/>
</dbReference>
<keyword evidence="3 6" id="KW-0663">Pyridoxal phosphate</keyword>
<dbReference type="AlphaFoldDB" id="A0A7T0G0T3"/>
<dbReference type="PRINTS" id="PR01181">
    <property type="entry name" value="DAPDCRBXLASE"/>
</dbReference>
<sequence length="413" mass="46070">MKIEQVDVREIALEYGTPVYVYSLETLRKFIDEIKPLAPVVRYAMKACSNIRVLKEMLAKGIKIDAVSVLEVKRALRAGFSVDDVCFTSDVFFHGEEAEYCLEKGIYTNCGTLGMLEEYGKTLKQLGRGREGVSIRINPGEGAGHSKKTNTGGPYSKHGIWYENLDDVRKICKEYGMKITGVHIHIGSGGDMEHLKRITGKLVEYAKEFPDVEIINFGGGLPYQYRTDTPQTDVTEYQPILAERVKVLEEHFGRPITCEIEPGRRFVAGCGYLIGEVRALNHTFDESGKRLDYVLTNIGFCHLLRPMAYGSYHPIWFAGDNLGDEQDLIIAGPVCESGDVLTQENEEPVPRRLPMPEPGDIIVVGGAGAYGHVMSSNYNTQPLLPEVVVDGDQALLTRRRQTLDDILQEECNS</sequence>
<dbReference type="PANTHER" id="PTHR43727">
    <property type="entry name" value="DIAMINOPIMELATE DECARBOXYLASE"/>
    <property type="match status" value="1"/>
</dbReference>
<dbReference type="InterPro" id="IPR029066">
    <property type="entry name" value="PLP-binding_barrel"/>
</dbReference>
<dbReference type="InterPro" id="IPR022644">
    <property type="entry name" value="De-COase2_N"/>
</dbReference>
<dbReference type="SUPFAM" id="SSF51419">
    <property type="entry name" value="PLP-binding barrel"/>
    <property type="match status" value="1"/>
</dbReference>
<feature type="domain" description="Orn/DAP/Arg decarboxylase 2 N-terminal" evidence="10">
    <location>
        <begin position="39"/>
        <end position="268"/>
    </location>
</feature>
<comment type="similarity">
    <text evidence="7">Belongs to the Orn/Lys/Arg decarboxylase class-II family.</text>
</comment>
<dbReference type="PANTHER" id="PTHR43727:SF2">
    <property type="entry name" value="GROUP IV DECARBOXYLASE"/>
    <property type="match status" value="1"/>
</dbReference>
<evidence type="ECO:0000259" key="9">
    <source>
        <dbReference type="Pfam" id="PF00278"/>
    </source>
</evidence>
<dbReference type="Pfam" id="PF02784">
    <property type="entry name" value="Orn_Arg_deC_N"/>
    <property type="match status" value="1"/>
</dbReference>
<dbReference type="InterPro" id="IPR002986">
    <property type="entry name" value="DAP_deCOOHase_LysA"/>
</dbReference>
<dbReference type="UniPathway" id="UPA00034">
    <property type="reaction ID" value="UER00027"/>
</dbReference>